<reference evidence="2" key="3">
    <citation type="submission" date="2015-06" db="UniProtKB">
        <authorList>
            <consortium name="EnsemblMetazoa"/>
        </authorList>
    </citation>
    <scope>IDENTIFICATION</scope>
</reference>
<gene>
    <name evidence="1" type="ORF">CAPTEDRAFT_199214</name>
</gene>
<dbReference type="EMBL" id="KB311574">
    <property type="protein sequence ID" value="ELT89034.1"/>
    <property type="molecule type" value="Genomic_DNA"/>
</dbReference>
<reference evidence="3" key="1">
    <citation type="submission" date="2012-12" db="EMBL/GenBank/DDBJ databases">
        <authorList>
            <person name="Hellsten U."/>
            <person name="Grimwood J."/>
            <person name="Chapman J.A."/>
            <person name="Shapiro H."/>
            <person name="Aerts A."/>
            <person name="Otillar R.P."/>
            <person name="Terry A.Y."/>
            <person name="Boore J.L."/>
            <person name="Simakov O."/>
            <person name="Marletaz F."/>
            <person name="Cho S.-J."/>
            <person name="Edsinger-Gonzales E."/>
            <person name="Havlak P."/>
            <person name="Kuo D.-H."/>
            <person name="Larsson T."/>
            <person name="Lv J."/>
            <person name="Arendt D."/>
            <person name="Savage R."/>
            <person name="Osoegawa K."/>
            <person name="de Jong P."/>
            <person name="Lindberg D.R."/>
            <person name="Seaver E.C."/>
            <person name="Weisblat D.A."/>
            <person name="Putnam N.H."/>
            <person name="Grigoriev I.V."/>
            <person name="Rokhsar D.S."/>
        </authorList>
    </citation>
    <scope>NUCLEOTIDE SEQUENCE</scope>
    <source>
        <strain evidence="3">I ESC-2004</strain>
    </source>
</reference>
<dbReference type="AlphaFoldDB" id="R7T674"/>
<dbReference type="EMBL" id="AMQN01033023">
    <property type="status" value="NOT_ANNOTATED_CDS"/>
    <property type="molecule type" value="Genomic_DNA"/>
</dbReference>
<dbReference type="HOGENOM" id="CLU_2135878_0_0_1"/>
<reference evidence="1 3" key="2">
    <citation type="journal article" date="2013" name="Nature">
        <title>Insights into bilaterian evolution from three spiralian genomes.</title>
        <authorList>
            <person name="Simakov O."/>
            <person name="Marletaz F."/>
            <person name="Cho S.J."/>
            <person name="Edsinger-Gonzales E."/>
            <person name="Havlak P."/>
            <person name="Hellsten U."/>
            <person name="Kuo D.H."/>
            <person name="Larsson T."/>
            <person name="Lv J."/>
            <person name="Arendt D."/>
            <person name="Savage R."/>
            <person name="Osoegawa K."/>
            <person name="de Jong P."/>
            <person name="Grimwood J."/>
            <person name="Chapman J.A."/>
            <person name="Shapiro H."/>
            <person name="Aerts A."/>
            <person name="Otillar R.P."/>
            <person name="Terry A.Y."/>
            <person name="Boore J.L."/>
            <person name="Grigoriev I.V."/>
            <person name="Lindberg D.R."/>
            <person name="Seaver E.C."/>
            <person name="Weisblat D.A."/>
            <person name="Putnam N.H."/>
            <person name="Rokhsar D.S."/>
        </authorList>
    </citation>
    <scope>NUCLEOTIDE SEQUENCE</scope>
    <source>
        <strain evidence="1 3">I ESC-2004</strain>
    </source>
</reference>
<keyword evidence="3" id="KW-1185">Reference proteome</keyword>
<evidence type="ECO:0000313" key="1">
    <source>
        <dbReference type="EMBL" id="ELT89034.1"/>
    </source>
</evidence>
<proteinExistence type="predicted"/>
<accession>R7T674</accession>
<name>R7T674_CAPTE</name>
<sequence length="113" mass="12374">MGVEIKRVVQGIDFSFIAEQVALALGMWSPVDYISQREANSSAPAAALNPPQSQFGSRVVFQRGQRANVAVKPRSFVELKSFHTFLITAPFACANNNLTVYLTCANNVILIMI</sequence>
<dbReference type="Proteomes" id="UP000014760">
    <property type="component" value="Unassembled WGS sequence"/>
</dbReference>
<evidence type="ECO:0000313" key="2">
    <source>
        <dbReference type="EnsemblMetazoa" id="CapteP199214"/>
    </source>
</evidence>
<evidence type="ECO:0000313" key="3">
    <source>
        <dbReference type="Proteomes" id="UP000014760"/>
    </source>
</evidence>
<organism evidence="1">
    <name type="scientific">Capitella teleta</name>
    <name type="common">Polychaete worm</name>
    <dbReference type="NCBI Taxonomy" id="283909"/>
    <lineage>
        <taxon>Eukaryota</taxon>
        <taxon>Metazoa</taxon>
        <taxon>Spiralia</taxon>
        <taxon>Lophotrochozoa</taxon>
        <taxon>Annelida</taxon>
        <taxon>Polychaeta</taxon>
        <taxon>Sedentaria</taxon>
        <taxon>Scolecida</taxon>
        <taxon>Capitellidae</taxon>
        <taxon>Capitella</taxon>
    </lineage>
</organism>
<protein>
    <submittedName>
        <fullName evidence="1 2">Uncharacterized protein</fullName>
    </submittedName>
</protein>
<dbReference type="EnsemblMetazoa" id="CapteT199214">
    <property type="protein sequence ID" value="CapteP199214"/>
    <property type="gene ID" value="CapteG199214"/>
</dbReference>